<dbReference type="OrthoDB" id="783096at2759"/>
<feature type="non-terminal residue" evidence="2">
    <location>
        <position position="116"/>
    </location>
</feature>
<sequence length="116" mass="13227">DVHSAVSRLLGLTKQLQEVLQLWGSRQATEEQCSDAFVLVVSQFNTTVNVFWRHGVDMSDLFHVIDDLREVLENMLGEDASQQTLVLYMPHVRQVLYTLLTGLRSKQGPYWDAVHG</sequence>
<gene>
    <name evidence="2" type="ORF">LAESUDRAFT_631990</name>
</gene>
<protein>
    <recommendedName>
        <fullName evidence="1">Aip3p/Bud6 N-terminal domain-containing protein</fullName>
    </recommendedName>
</protein>
<dbReference type="InterPro" id="IPR056279">
    <property type="entry name" value="Aip3p_Bud6_N"/>
</dbReference>
<evidence type="ECO:0000313" key="3">
    <source>
        <dbReference type="Proteomes" id="UP000076871"/>
    </source>
</evidence>
<dbReference type="Pfam" id="PF23153">
    <property type="entry name" value="Aip3p_Bud6_N"/>
    <property type="match status" value="1"/>
</dbReference>
<dbReference type="RefSeq" id="XP_040765267.1">
    <property type="nucleotide sequence ID" value="XM_040903411.1"/>
</dbReference>
<dbReference type="GeneID" id="63820442"/>
<dbReference type="InParanoid" id="A0A165EQ20"/>
<dbReference type="Proteomes" id="UP000076871">
    <property type="component" value="Unassembled WGS sequence"/>
</dbReference>
<dbReference type="AlphaFoldDB" id="A0A165EQ20"/>
<feature type="non-terminal residue" evidence="2">
    <location>
        <position position="1"/>
    </location>
</feature>
<reference evidence="2 3" key="1">
    <citation type="journal article" date="2016" name="Mol. Biol. Evol.">
        <title>Comparative Genomics of Early-Diverging Mushroom-Forming Fungi Provides Insights into the Origins of Lignocellulose Decay Capabilities.</title>
        <authorList>
            <person name="Nagy L.G."/>
            <person name="Riley R."/>
            <person name="Tritt A."/>
            <person name="Adam C."/>
            <person name="Daum C."/>
            <person name="Floudas D."/>
            <person name="Sun H."/>
            <person name="Yadav J.S."/>
            <person name="Pangilinan J."/>
            <person name="Larsson K.H."/>
            <person name="Matsuura K."/>
            <person name="Barry K."/>
            <person name="Labutti K."/>
            <person name="Kuo R."/>
            <person name="Ohm R.A."/>
            <person name="Bhattacharya S.S."/>
            <person name="Shirouzu T."/>
            <person name="Yoshinaga Y."/>
            <person name="Martin F.M."/>
            <person name="Grigoriev I.V."/>
            <person name="Hibbett D.S."/>
        </authorList>
    </citation>
    <scope>NUCLEOTIDE SEQUENCE [LARGE SCALE GENOMIC DNA]</scope>
    <source>
        <strain evidence="2 3">93-53</strain>
    </source>
</reference>
<evidence type="ECO:0000313" key="2">
    <source>
        <dbReference type="EMBL" id="KZT07527.1"/>
    </source>
</evidence>
<feature type="domain" description="Aip3p/Bud6 N-terminal" evidence="1">
    <location>
        <begin position="4"/>
        <end position="111"/>
    </location>
</feature>
<keyword evidence="3" id="KW-1185">Reference proteome</keyword>
<evidence type="ECO:0000259" key="1">
    <source>
        <dbReference type="Pfam" id="PF23153"/>
    </source>
</evidence>
<accession>A0A165EQ20</accession>
<name>A0A165EQ20_9APHY</name>
<proteinExistence type="predicted"/>
<organism evidence="2 3">
    <name type="scientific">Laetiporus sulphureus 93-53</name>
    <dbReference type="NCBI Taxonomy" id="1314785"/>
    <lineage>
        <taxon>Eukaryota</taxon>
        <taxon>Fungi</taxon>
        <taxon>Dikarya</taxon>
        <taxon>Basidiomycota</taxon>
        <taxon>Agaricomycotina</taxon>
        <taxon>Agaricomycetes</taxon>
        <taxon>Polyporales</taxon>
        <taxon>Laetiporus</taxon>
    </lineage>
</organism>
<dbReference type="EMBL" id="KV427619">
    <property type="protein sequence ID" value="KZT07527.1"/>
    <property type="molecule type" value="Genomic_DNA"/>
</dbReference>